<dbReference type="SUPFAM" id="SSF63829">
    <property type="entry name" value="Calcium-dependent phosphotriesterase"/>
    <property type="match status" value="1"/>
</dbReference>
<proteinExistence type="predicted"/>
<name>A0ABT1D0F7_9PROT</name>
<feature type="domain" description="Phytase-like" evidence="1">
    <location>
        <begin position="76"/>
        <end position="318"/>
    </location>
</feature>
<protein>
    <submittedName>
        <fullName evidence="2">Esterase-like activity of phytase family protein</fullName>
    </submittedName>
</protein>
<reference evidence="2 3" key="1">
    <citation type="submission" date="2021-12" db="EMBL/GenBank/DDBJ databases">
        <title>Siccirubricoccus leaddurans sp. nov., a high concentration Zn2+ tolerance bacterium.</title>
        <authorList>
            <person name="Cao Y."/>
        </authorList>
    </citation>
    <scope>NUCLEOTIDE SEQUENCE [LARGE SCALE GENOMIC DNA]</scope>
    <source>
        <strain evidence="2 3">KC 17139</strain>
    </source>
</reference>
<dbReference type="Proteomes" id="UP001523392">
    <property type="component" value="Unassembled WGS sequence"/>
</dbReference>
<keyword evidence="3" id="KW-1185">Reference proteome</keyword>
<evidence type="ECO:0000313" key="3">
    <source>
        <dbReference type="Proteomes" id="UP001523392"/>
    </source>
</evidence>
<dbReference type="InterPro" id="IPR014567">
    <property type="entry name" value="UCP031900"/>
</dbReference>
<dbReference type="InterPro" id="IPR027372">
    <property type="entry name" value="Phytase-like_dom"/>
</dbReference>
<dbReference type="PROSITE" id="PS51318">
    <property type="entry name" value="TAT"/>
    <property type="match status" value="1"/>
</dbReference>
<sequence>MGGPGDPPGQGPGAGRAWRRRSFLFGTLGAAGGLLACAGAASQSSPAATPLPLEPLPPGSKLEALGGLVLDTGVIGFGGFSALHVDDALNLTSIADIGRWMTARLVLDGLRPAGLQAVRTGMLRDGTGAPLGRGFAGDAESLAPLPGGGWLVGFERWHRIRDYAALDGPGRYVQAPPEIAASPPNGGMESLAVLPDGRWFIIAENNPWPTPAETRPAWIGGPERWRKRLYLPAPDFDPADMAPLPDGGVLVLERSFSALGGFGSRIVRLTARQLDGEGVMEGEELLRFAPPLPIDNFEGISVFEHGGRRLVALVSDDNQFFLQRSLLLLFALVDD</sequence>
<organism evidence="2 3">
    <name type="scientific">Siccirubricoccus soli</name>
    <dbReference type="NCBI Taxonomy" id="2899147"/>
    <lineage>
        <taxon>Bacteria</taxon>
        <taxon>Pseudomonadati</taxon>
        <taxon>Pseudomonadota</taxon>
        <taxon>Alphaproteobacteria</taxon>
        <taxon>Acetobacterales</taxon>
        <taxon>Roseomonadaceae</taxon>
        <taxon>Siccirubricoccus</taxon>
    </lineage>
</organism>
<dbReference type="EMBL" id="JAFIRR010000024">
    <property type="protein sequence ID" value="MCO6415403.1"/>
    <property type="molecule type" value="Genomic_DNA"/>
</dbReference>
<accession>A0ABT1D0F7</accession>
<evidence type="ECO:0000313" key="2">
    <source>
        <dbReference type="EMBL" id="MCO6415403.1"/>
    </source>
</evidence>
<gene>
    <name evidence="2" type="ORF">JYK14_04325</name>
</gene>
<comment type="caution">
    <text evidence="2">The sequence shown here is derived from an EMBL/GenBank/DDBJ whole genome shotgun (WGS) entry which is preliminary data.</text>
</comment>
<dbReference type="RefSeq" id="WP_252952003.1">
    <property type="nucleotide sequence ID" value="NZ_JAFIRR010000024.1"/>
</dbReference>
<evidence type="ECO:0000259" key="1">
    <source>
        <dbReference type="Pfam" id="PF13449"/>
    </source>
</evidence>
<dbReference type="InterPro" id="IPR006311">
    <property type="entry name" value="TAT_signal"/>
</dbReference>
<dbReference type="Pfam" id="PF13449">
    <property type="entry name" value="Phytase-like"/>
    <property type="match status" value="1"/>
</dbReference>
<dbReference type="PIRSF" id="PIRSF031900">
    <property type="entry name" value="UCP031900"/>
    <property type="match status" value="1"/>
</dbReference>